<sequence>MHGPLEQNSQRKDDYDYSRFSLAFRVDEIFIRLIINSIILCNLLQFGSRQDSNDRQSI</sequence>
<comment type="caution">
    <text evidence="1">The sequence shown here is derived from an EMBL/GenBank/DDBJ whole genome shotgun (WGS) entry which is preliminary data.</text>
</comment>
<proteinExistence type="predicted"/>
<dbReference type="Proteomes" id="UP000681290">
    <property type="component" value="Unassembled WGS sequence"/>
</dbReference>
<protein>
    <submittedName>
        <fullName evidence="1">Uncharacterized protein</fullName>
    </submittedName>
</protein>
<organism evidence="1 2">
    <name type="scientific">Paenibacillus woosongensis</name>
    <dbReference type="NCBI Taxonomy" id="307580"/>
    <lineage>
        <taxon>Bacteria</taxon>
        <taxon>Bacillati</taxon>
        <taxon>Bacillota</taxon>
        <taxon>Bacilli</taxon>
        <taxon>Bacillales</taxon>
        <taxon>Paenibacillaceae</taxon>
        <taxon>Paenibacillus</taxon>
    </lineage>
</organism>
<evidence type="ECO:0000313" key="2">
    <source>
        <dbReference type="Proteomes" id="UP000681290"/>
    </source>
</evidence>
<evidence type="ECO:0000313" key="1">
    <source>
        <dbReference type="EMBL" id="GIP61221.1"/>
    </source>
</evidence>
<name>A0ABQ4MZ69_9BACL</name>
<reference evidence="1 2" key="1">
    <citation type="submission" date="2021-03" db="EMBL/GenBank/DDBJ databases">
        <title>Antimicrobial resistance genes in bacteria isolated from Japanese honey, and their potential for conferring macrolide and lincosamide resistance in the American foulbrood pathogen Paenibacillus larvae.</title>
        <authorList>
            <person name="Okamoto M."/>
            <person name="Kumagai M."/>
            <person name="Kanamori H."/>
            <person name="Takamatsu D."/>
        </authorList>
    </citation>
    <scope>NUCLEOTIDE SEQUENCE [LARGE SCALE GENOMIC DNA]</scope>
    <source>
        <strain evidence="1 2">J15TS10</strain>
    </source>
</reference>
<keyword evidence="2" id="KW-1185">Reference proteome</keyword>
<accession>A0ABQ4MZ69</accession>
<gene>
    <name evidence="1" type="ORF">J15TS10_50350</name>
</gene>
<dbReference type="EMBL" id="BOSM01000015">
    <property type="protein sequence ID" value="GIP61221.1"/>
    <property type="molecule type" value="Genomic_DNA"/>
</dbReference>